<proteinExistence type="predicted"/>
<dbReference type="Pfam" id="PF00013">
    <property type="entry name" value="KH_1"/>
    <property type="match status" value="1"/>
</dbReference>
<dbReference type="OrthoDB" id="442947at2759"/>
<keyword evidence="1" id="KW-0694">RNA-binding</keyword>
<dbReference type="GO" id="GO:0003723">
    <property type="term" value="F:RNA binding"/>
    <property type="evidence" value="ECO:0007669"/>
    <property type="project" value="UniProtKB-UniRule"/>
</dbReference>
<dbReference type="PROSITE" id="PS50084">
    <property type="entry name" value="KH_TYPE_1"/>
    <property type="match status" value="1"/>
</dbReference>
<evidence type="ECO:0000313" key="4">
    <source>
        <dbReference type="Proteomes" id="UP000191144"/>
    </source>
</evidence>
<evidence type="ECO:0000259" key="2">
    <source>
        <dbReference type="SMART" id="SM00322"/>
    </source>
</evidence>
<evidence type="ECO:0000256" key="1">
    <source>
        <dbReference type="PROSITE-ProRule" id="PRU00117"/>
    </source>
</evidence>
<dbReference type="EMBL" id="LT598477">
    <property type="protein sequence ID" value="SCU96375.1"/>
    <property type="molecule type" value="Genomic_DNA"/>
</dbReference>
<accession>A0A1G4JZ40</accession>
<name>A0A1G4JZ40_9SACH</name>
<dbReference type="AlphaFoldDB" id="A0A1G4JZ40"/>
<dbReference type="InterPro" id="IPR036612">
    <property type="entry name" value="KH_dom_type_1_sf"/>
</dbReference>
<dbReference type="SMART" id="SM00322">
    <property type="entry name" value="KH"/>
    <property type="match status" value="1"/>
</dbReference>
<feature type="domain" description="K Homology" evidence="2">
    <location>
        <begin position="240"/>
        <end position="320"/>
    </location>
</feature>
<dbReference type="Gene3D" id="3.30.1370.10">
    <property type="entry name" value="K Homology domain, type 1"/>
    <property type="match status" value="1"/>
</dbReference>
<protein>
    <submittedName>
        <fullName evidence="3">LAME_0F16028g1_1</fullName>
    </submittedName>
</protein>
<sequence length="324" mass="36708">MNAIINSDGSLGVILNLQTERWQETPTLELDTPRSSDAQDQVRDYLHKMDLEADLAPKAQEIVLQRLQMLFQSKIEDMAVQLPHLRSETTVRVKLVVSKFRIREFFELERGATIAALSNEPEKAILIFSDTYHSVMVECPLEVNFLQNLCPEGACMLLPRELVHSIRTKNIDLKASLVSLNSRSVTIKSLSFELVIEDMRRLAESPFYQCPPRRWRAVAPREMLDIYRAAPVVLGMRKKEVITHNVTLNKPEVTFLIGHQGTTIQQIRQESGATIKVIPIAARLTVEQLNSPKCVEQHLSITGDIISVTKAVCLIDARLALYRD</sequence>
<dbReference type="InterPro" id="IPR004088">
    <property type="entry name" value="KH_dom_type_1"/>
</dbReference>
<dbReference type="Proteomes" id="UP000191144">
    <property type="component" value="Chromosome F"/>
</dbReference>
<evidence type="ECO:0000313" key="3">
    <source>
        <dbReference type="EMBL" id="SCU96375.1"/>
    </source>
</evidence>
<dbReference type="SUPFAM" id="SSF54791">
    <property type="entry name" value="Eukaryotic type KH-domain (KH-domain type I)"/>
    <property type="match status" value="1"/>
</dbReference>
<reference evidence="4" key="1">
    <citation type="submission" date="2016-03" db="EMBL/GenBank/DDBJ databases">
        <authorList>
            <person name="Devillers Hugo."/>
        </authorList>
    </citation>
    <scope>NUCLEOTIDE SEQUENCE [LARGE SCALE GENOMIC DNA]</scope>
</reference>
<keyword evidence="4" id="KW-1185">Reference proteome</keyword>
<organism evidence="3 4">
    <name type="scientific">Lachancea meyersii CBS 8951</name>
    <dbReference type="NCBI Taxonomy" id="1266667"/>
    <lineage>
        <taxon>Eukaryota</taxon>
        <taxon>Fungi</taxon>
        <taxon>Dikarya</taxon>
        <taxon>Ascomycota</taxon>
        <taxon>Saccharomycotina</taxon>
        <taxon>Saccharomycetes</taxon>
        <taxon>Saccharomycetales</taxon>
        <taxon>Saccharomycetaceae</taxon>
        <taxon>Lachancea</taxon>
    </lineage>
</organism>
<dbReference type="InterPro" id="IPR004087">
    <property type="entry name" value="KH_dom"/>
</dbReference>
<gene>
    <name evidence="3" type="ORF">LAME_0F16028G</name>
</gene>